<dbReference type="PANTHER" id="PTHR12385">
    <property type="entry name" value="CHOLINE TRANSPORTER-LIKE (SLC FAMILY 44)"/>
    <property type="match status" value="1"/>
</dbReference>
<feature type="transmembrane region" description="Helical" evidence="6">
    <location>
        <begin position="279"/>
        <end position="298"/>
    </location>
</feature>
<sequence length="607" mass="65375">MPYTAARRVGEKAPLVSGNFSEMHRDPYLEELGPGVPVYSASAIKDDRTSRTSGTTSTVGCDSSEDDDSSWDTEKPKLGNNHDGKQQTQCTFYTPGGRPSNNELWRFRARGCQDCWAALFLAALVAIVLLWGMEQVWQLQLTERDLAVIGGIAEWGGYAKVSADADATGTSVQGKVLRRTAALRAGVAALWARMGGLVPPAEAYNSDPSPSSSYADMTGSIMRVLIWCAAAAATTILAAYGGLLLIAVYPRQLIFIQSAVASMLSVVSAGVALAQGALLTAMLFGLTSLMPLLWIYLIQDRIPFTATMLCATVSLLRRHRSLFIISLSSAIASWCFVVTAVVCVLPSVLRLLAGTAAGKDTVYPIVVVFSVFWVQEVLGALVHVTVCGVVATWYFAGEGRIPSFPVWCAFQRATTTSFGSVCLGSLITAIASFIRFLIDTARSSNDGDSFCMCIMSSLVGCIEDLVRYFNLYAFVHVAVYGCSYVDAAKETWRLVKQCAFSAIFNDSLTGQVIGILTFMSALLVAFLTWLVTWNAGAVTLMFFMSLAVSSIFYNPVSSCVTTLFVCFAEVPVGLQLSFPELYAALVSADAGYTQRRGKTNMYGTALV</sequence>
<evidence type="ECO:0000256" key="5">
    <source>
        <dbReference type="ARBA" id="ARBA00023136"/>
    </source>
</evidence>
<dbReference type="EMBL" id="CALQ01000396">
    <property type="protein sequence ID" value="CCM13897.1"/>
    <property type="molecule type" value="Genomic_DNA"/>
</dbReference>
<feature type="transmembrane region" description="Helical" evidence="6">
    <location>
        <begin position="417"/>
        <end position="438"/>
    </location>
</feature>
<comment type="subcellular location">
    <subcellularLocation>
        <location evidence="6">Cell membrane</location>
        <topology evidence="6">Multi-pass membrane protein</topology>
    </subcellularLocation>
    <subcellularLocation>
        <location evidence="1">Membrane</location>
        <topology evidence="1">Multi-pass membrane protein</topology>
    </subcellularLocation>
</comment>
<gene>
    <name evidence="8" type="primary">LgM4147LRVhigh.14.00470.00350</name>
    <name evidence="8" type="ORF">BN36_1414070</name>
</gene>
<dbReference type="Pfam" id="PF04515">
    <property type="entry name" value="Choline_transpo"/>
    <property type="match status" value="1"/>
</dbReference>
<organism evidence="8">
    <name type="scientific">Leishmania guyanensis</name>
    <dbReference type="NCBI Taxonomy" id="5670"/>
    <lineage>
        <taxon>Eukaryota</taxon>
        <taxon>Discoba</taxon>
        <taxon>Euglenozoa</taxon>
        <taxon>Kinetoplastea</taxon>
        <taxon>Metakinetoplastina</taxon>
        <taxon>Trypanosomatida</taxon>
        <taxon>Trypanosomatidae</taxon>
        <taxon>Leishmaniinae</taxon>
        <taxon>Leishmania</taxon>
        <taxon>Leishmania guyanensis species complex</taxon>
    </lineage>
</organism>
<reference evidence="8" key="1">
    <citation type="submission" date="2012-08" db="EMBL/GenBank/DDBJ databases">
        <title>Comparative genomics of metastatic and non-metastatic Leishmania guyanensis provides insights into polygenic factors involved in Leishmania RNA virus infection.</title>
        <authorList>
            <person name="Smith D."/>
            <person name="Hertz-Fowler C."/>
            <person name="Martin R."/>
            <person name="Dickens N."/>
            <person name="Fasel N."/>
            <person name="Falquet L."/>
            <person name="Beverley S."/>
            <person name="Zangger H."/>
            <person name="Calderon-Copete S."/>
            <person name="Mottram J."/>
            <person name="Xenarios I."/>
        </authorList>
    </citation>
    <scope>NUCLEOTIDE SEQUENCE</scope>
    <source>
        <strain evidence="8">MHOM/BR/75/M4147/SSU:IR2SAT-LUC</strain>
    </source>
</reference>
<dbReference type="GO" id="GO:0005886">
    <property type="term" value="C:plasma membrane"/>
    <property type="evidence" value="ECO:0007669"/>
    <property type="project" value="UniProtKB-SubCell"/>
</dbReference>
<feature type="transmembrane region" description="Helical" evidence="6">
    <location>
        <begin position="535"/>
        <end position="553"/>
    </location>
</feature>
<accession>A0A1E1IS48</accession>
<dbReference type="AlphaFoldDB" id="A0A1E1IS48"/>
<evidence type="ECO:0000313" key="8">
    <source>
        <dbReference type="EMBL" id="CCM13897.1"/>
    </source>
</evidence>
<feature type="transmembrane region" description="Helical" evidence="6">
    <location>
        <begin position="372"/>
        <end position="396"/>
    </location>
</feature>
<feature type="transmembrane region" description="Helical" evidence="6">
    <location>
        <begin position="508"/>
        <end position="529"/>
    </location>
</feature>
<name>A0A1E1IS48_LEIGU</name>
<feature type="compositionally biased region" description="Basic and acidic residues" evidence="7">
    <location>
        <begin position="72"/>
        <end position="85"/>
    </location>
</feature>
<evidence type="ECO:0000256" key="3">
    <source>
        <dbReference type="ARBA" id="ARBA00022692"/>
    </source>
</evidence>
<evidence type="ECO:0000256" key="6">
    <source>
        <dbReference type="RuleBase" id="RU368066"/>
    </source>
</evidence>
<proteinExistence type="inferred from homology"/>
<keyword evidence="3 6" id="KW-0812">Transmembrane</keyword>
<feature type="transmembrane region" description="Helical" evidence="6">
    <location>
        <begin position="465"/>
        <end position="487"/>
    </location>
</feature>
<comment type="function">
    <text evidence="6">Choline transporter.</text>
</comment>
<evidence type="ECO:0000256" key="7">
    <source>
        <dbReference type="SAM" id="MobiDB-lite"/>
    </source>
</evidence>
<evidence type="ECO:0000256" key="1">
    <source>
        <dbReference type="ARBA" id="ARBA00004141"/>
    </source>
</evidence>
<feature type="transmembrane region" description="Helical" evidence="6">
    <location>
        <begin position="322"/>
        <end position="352"/>
    </location>
</feature>
<feature type="region of interest" description="Disordered" evidence="7">
    <location>
        <begin position="43"/>
        <end position="88"/>
    </location>
</feature>
<dbReference type="GO" id="GO:0022857">
    <property type="term" value="F:transmembrane transporter activity"/>
    <property type="evidence" value="ECO:0007669"/>
    <property type="project" value="UniProtKB-UniRule"/>
</dbReference>
<dbReference type="InterPro" id="IPR007603">
    <property type="entry name" value="Choline_transptr-like"/>
</dbReference>
<evidence type="ECO:0000256" key="2">
    <source>
        <dbReference type="ARBA" id="ARBA00007168"/>
    </source>
</evidence>
<feature type="transmembrane region" description="Helical" evidence="6">
    <location>
        <begin position="253"/>
        <end position="273"/>
    </location>
</feature>
<comment type="similarity">
    <text evidence="2 6">Belongs to the CTL (choline transporter-like) family.</text>
</comment>
<dbReference type="PANTHER" id="PTHR12385:SF4">
    <property type="entry name" value="PROTEIN PNS1"/>
    <property type="match status" value="1"/>
</dbReference>
<evidence type="ECO:0000256" key="4">
    <source>
        <dbReference type="ARBA" id="ARBA00022989"/>
    </source>
</evidence>
<feature type="transmembrane region" description="Helical" evidence="6">
    <location>
        <begin position="224"/>
        <end position="246"/>
    </location>
</feature>
<keyword evidence="4 6" id="KW-1133">Transmembrane helix</keyword>
<keyword evidence="5 6" id="KW-0472">Membrane</keyword>
<protein>
    <recommendedName>
        <fullName evidence="6">Choline transporter-like protein</fullName>
    </recommendedName>
</protein>
<feature type="transmembrane region" description="Helical" evidence="6">
    <location>
        <begin position="115"/>
        <end position="133"/>
    </location>
</feature>